<dbReference type="EMBL" id="JARQWQ010000087">
    <property type="protein sequence ID" value="KAK2552452.1"/>
    <property type="molecule type" value="Genomic_DNA"/>
</dbReference>
<gene>
    <name evidence="2" type="ORF">P5673_026539</name>
</gene>
<proteinExistence type="predicted"/>
<dbReference type="AlphaFoldDB" id="A0AAD9UWM8"/>
<sequence>MAGCTHAREMPQLVLEKWTINEEEPQMDNIVSALWLPNGQYYDAKVLQKGEATFVAIMERCDDEYRCLSLSSGDSKLLQSVSEVYFTARENEEEMVDSDSESSSSDSCDDLKDMQDFDFDFLEIHASEKTRVEKFYEETCHCKLAADEKPCSTTLKIDDFVDCRNNCSELSSTELDLVILGAIQSEEQALILPGRVPGFKGIDVKLLPSNLTKHGLWRTYTEICVGTGTPSVGYSKFCDLWNQLCPFIVIMRPAMDLCWTCQKNNNRIRNSVNLPESDKAEAVRAQEQHLLLASRERNFYKNCCRESKDGIQEYLKVVDFTVERELCSYTGTVYYSYDYAQQLHFPADPNQPGPIYFKTPRKCALFGVCCEAVPRQVNFLIDESVLTGKGANSTTSYVDYFFHRHGLGETKAQLHADNCGAQNKNSAFLWYYLWRVMIGLHDSIYYDFLLPGHTKFAPDWCFGLVKQKTRRTFISSLFDIARTVEDSATVNVAELVGLHNGSVLIATHDWVAYLGQYFKKLPQIKSFYHFRFNKEHPGTVFCKRYWDSEEKAVNLLRNRNFLPESGQLPDIVNPQGISRERADYLFKEIREFCRDRTENLVAPQVS</sequence>
<dbReference type="PANTHER" id="PTHR34415:SF1">
    <property type="entry name" value="INTEGRASE CATALYTIC DOMAIN-CONTAINING PROTEIN"/>
    <property type="match status" value="1"/>
</dbReference>
<evidence type="ECO:0000259" key="1">
    <source>
        <dbReference type="Pfam" id="PF25273"/>
    </source>
</evidence>
<organism evidence="2 3">
    <name type="scientific">Acropora cervicornis</name>
    <name type="common">Staghorn coral</name>
    <dbReference type="NCBI Taxonomy" id="6130"/>
    <lineage>
        <taxon>Eukaryota</taxon>
        <taxon>Metazoa</taxon>
        <taxon>Cnidaria</taxon>
        <taxon>Anthozoa</taxon>
        <taxon>Hexacorallia</taxon>
        <taxon>Scleractinia</taxon>
        <taxon>Astrocoeniina</taxon>
        <taxon>Acroporidae</taxon>
        <taxon>Acropora</taxon>
    </lineage>
</organism>
<feature type="domain" description="DUF7869" evidence="1">
    <location>
        <begin position="413"/>
        <end position="543"/>
    </location>
</feature>
<reference evidence="2" key="1">
    <citation type="journal article" date="2023" name="G3 (Bethesda)">
        <title>Whole genome assembly and annotation of the endangered Caribbean coral Acropora cervicornis.</title>
        <authorList>
            <person name="Selwyn J.D."/>
            <person name="Vollmer S.V."/>
        </authorList>
    </citation>
    <scope>NUCLEOTIDE SEQUENCE</scope>
    <source>
        <strain evidence="2">K2</strain>
    </source>
</reference>
<dbReference type="Proteomes" id="UP001249851">
    <property type="component" value="Unassembled WGS sequence"/>
</dbReference>
<accession>A0AAD9UWM8</accession>
<protein>
    <recommendedName>
        <fullName evidence="1">DUF7869 domain-containing protein</fullName>
    </recommendedName>
</protein>
<keyword evidence="3" id="KW-1185">Reference proteome</keyword>
<reference evidence="2" key="2">
    <citation type="journal article" date="2023" name="Science">
        <title>Genomic signatures of disease resistance in endangered staghorn corals.</title>
        <authorList>
            <person name="Vollmer S.V."/>
            <person name="Selwyn J.D."/>
            <person name="Despard B.A."/>
            <person name="Roesel C.L."/>
        </authorList>
    </citation>
    <scope>NUCLEOTIDE SEQUENCE</scope>
    <source>
        <strain evidence="2">K2</strain>
    </source>
</reference>
<comment type="caution">
    <text evidence="2">The sequence shown here is derived from an EMBL/GenBank/DDBJ whole genome shotgun (WGS) entry which is preliminary data.</text>
</comment>
<name>A0AAD9UWM8_ACRCE</name>
<dbReference type="InterPro" id="IPR057191">
    <property type="entry name" value="DUF7869"/>
</dbReference>
<evidence type="ECO:0000313" key="2">
    <source>
        <dbReference type="EMBL" id="KAK2552452.1"/>
    </source>
</evidence>
<dbReference type="PANTHER" id="PTHR34415">
    <property type="entry name" value="INTEGRASE CATALYTIC DOMAIN-CONTAINING PROTEIN"/>
    <property type="match status" value="1"/>
</dbReference>
<dbReference type="Pfam" id="PF25273">
    <property type="entry name" value="DUF7869"/>
    <property type="match status" value="1"/>
</dbReference>
<evidence type="ECO:0000313" key="3">
    <source>
        <dbReference type="Proteomes" id="UP001249851"/>
    </source>
</evidence>